<evidence type="ECO:0000313" key="1">
    <source>
        <dbReference type="EMBL" id="CAD0006859.1"/>
    </source>
</evidence>
<keyword evidence="2" id="KW-1185">Reference proteome</keyword>
<comment type="caution">
    <text evidence="1">The sequence shown here is derived from an EMBL/GenBank/DDBJ whole genome shotgun (WGS) entry which is preliminary data.</text>
</comment>
<gene>
    <name evidence="1" type="ORF">FLAT13_03539</name>
</gene>
<sequence>MDALFKTIDILSIVCSFALRVLLNIKTATFLGLQFLYFRNIIVGVESFMATKIDL</sequence>
<protein>
    <submittedName>
        <fullName evidence="1">Uncharacterized protein</fullName>
    </submittedName>
</protein>
<evidence type="ECO:0000313" key="2">
    <source>
        <dbReference type="Proteomes" id="UP000530060"/>
    </source>
</evidence>
<dbReference type="AlphaFoldDB" id="A0A6V6Z5K6"/>
<dbReference type="EMBL" id="CAIJDP010000079">
    <property type="protein sequence ID" value="CAD0006859.1"/>
    <property type="molecule type" value="Genomic_DNA"/>
</dbReference>
<proteinExistence type="predicted"/>
<dbReference type="Proteomes" id="UP000530060">
    <property type="component" value="Unassembled WGS sequence"/>
</dbReference>
<name>A0A6V6Z5K6_9FLAO</name>
<reference evidence="1 2" key="1">
    <citation type="submission" date="2020-06" db="EMBL/GenBank/DDBJ databases">
        <authorList>
            <person name="Criscuolo A."/>
        </authorList>
    </citation>
    <scope>NUCLEOTIDE SEQUENCE [LARGE SCALE GENOMIC DNA]</scope>
    <source>
        <strain evidence="2">CIP 111411</strain>
    </source>
</reference>
<accession>A0A6V6Z5K6</accession>
<organism evidence="1 2">
    <name type="scientific">Flavobacterium salmonis</name>
    <dbReference type="NCBI Taxonomy" id="2654844"/>
    <lineage>
        <taxon>Bacteria</taxon>
        <taxon>Pseudomonadati</taxon>
        <taxon>Bacteroidota</taxon>
        <taxon>Flavobacteriia</taxon>
        <taxon>Flavobacteriales</taxon>
        <taxon>Flavobacteriaceae</taxon>
        <taxon>Flavobacterium</taxon>
    </lineage>
</organism>
<dbReference type="RefSeq" id="WP_219634126.1">
    <property type="nucleotide sequence ID" value="NZ_CAIJDP010000079.1"/>
</dbReference>